<evidence type="ECO:0000313" key="2">
    <source>
        <dbReference type="Proteomes" id="UP000584374"/>
    </source>
</evidence>
<dbReference type="Proteomes" id="UP000584374">
    <property type="component" value="Unassembled WGS sequence"/>
</dbReference>
<dbReference type="EMBL" id="JACHIW010000001">
    <property type="protein sequence ID" value="MBB5154931.1"/>
    <property type="molecule type" value="Genomic_DNA"/>
</dbReference>
<dbReference type="PANTHER" id="PTHR38479">
    <property type="entry name" value="LMO0824 PROTEIN"/>
    <property type="match status" value="1"/>
</dbReference>
<gene>
    <name evidence="1" type="ORF">BJ970_002465</name>
</gene>
<protein>
    <recommendedName>
        <fullName evidence="3">Winged helix DNA-binding domain-containing protein</fullName>
    </recommendedName>
</protein>
<reference evidence="1 2" key="1">
    <citation type="submission" date="2020-08" db="EMBL/GenBank/DDBJ databases">
        <title>Sequencing the genomes of 1000 actinobacteria strains.</title>
        <authorList>
            <person name="Klenk H.-P."/>
        </authorList>
    </citation>
    <scope>NUCLEOTIDE SEQUENCE [LARGE SCALE GENOMIC DNA]</scope>
    <source>
        <strain evidence="1 2">DSM 45584</strain>
    </source>
</reference>
<dbReference type="Pfam" id="PF06224">
    <property type="entry name" value="AlkZ-like"/>
    <property type="match status" value="1"/>
</dbReference>
<dbReference type="PANTHER" id="PTHR38479:SF2">
    <property type="entry name" value="WINGED HELIX DNA-BINDING DOMAIN-CONTAINING PROTEIN"/>
    <property type="match status" value="1"/>
</dbReference>
<comment type="caution">
    <text evidence="1">The sequence shown here is derived from an EMBL/GenBank/DDBJ whole genome shotgun (WGS) entry which is preliminary data.</text>
</comment>
<dbReference type="RefSeq" id="WP_184726360.1">
    <property type="nucleotide sequence ID" value="NZ_JACHIW010000001.1"/>
</dbReference>
<sequence length="355" mass="39229">MSNASLGLHAARLPSPYATALARGTTPQVATTLFAPETQSDVITVRCMRKTLHTLPLPLAVAAHGATLHFRERDAQRAITNASLPMSAISAAIDAITDLLLVYGALHHRAIETRLVTSRRPVVAVRLALKLAWERGILTYVNASGCWNREHRTFAVTAKQHPGLDMKPDRGTATRELIAAYFDRYGPATLKDAMWWSGLSRTAILAAMTESRGDWVRVLAPWSPSPMFMYRQRWEEFQASAPEQRSSGLNFLAHEDVALKAYFETRSRYLGSLPARQAFNQIGEVLPTVIWDGQVIGTWSWQAPGKRVAYSLARGRSTTKLRKAVGTHAATLSEALRLGWSSTPRYAAEDQLALL</sequence>
<dbReference type="InterPro" id="IPR009351">
    <property type="entry name" value="AlkZ-like"/>
</dbReference>
<evidence type="ECO:0008006" key="3">
    <source>
        <dbReference type="Google" id="ProtNLM"/>
    </source>
</evidence>
<dbReference type="AlphaFoldDB" id="A0A840Q5G7"/>
<organism evidence="1 2">
    <name type="scientific">Saccharopolyspora phatthalungensis</name>
    <dbReference type="NCBI Taxonomy" id="664693"/>
    <lineage>
        <taxon>Bacteria</taxon>
        <taxon>Bacillati</taxon>
        <taxon>Actinomycetota</taxon>
        <taxon>Actinomycetes</taxon>
        <taxon>Pseudonocardiales</taxon>
        <taxon>Pseudonocardiaceae</taxon>
        <taxon>Saccharopolyspora</taxon>
    </lineage>
</organism>
<accession>A0A840Q5G7</accession>
<proteinExistence type="predicted"/>
<keyword evidence="2" id="KW-1185">Reference proteome</keyword>
<name>A0A840Q5G7_9PSEU</name>
<evidence type="ECO:0000313" key="1">
    <source>
        <dbReference type="EMBL" id="MBB5154931.1"/>
    </source>
</evidence>